<dbReference type="PANTHER" id="PTHR32309:SF13">
    <property type="entry name" value="FERRIC ENTEROBACTIN TRANSPORT PROTEIN FEPE"/>
    <property type="match status" value="1"/>
</dbReference>
<dbReference type="InterPro" id="IPR027417">
    <property type="entry name" value="P-loop_NTPase"/>
</dbReference>
<dbReference type="CDD" id="cd05387">
    <property type="entry name" value="BY-kinase"/>
    <property type="match status" value="1"/>
</dbReference>
<dbReference type="NCBIfam" id="TIGR01007">
    <property type="entry name" value="eps_fam"/>
    <property type="match status" value="1"/>
</dbReference>
<dbReference type="PANTHER" id="PTHR32309">
    <property type="entry name" value="TYROSINE-PROTEIN KINASE"/>
    <property type="match status" value="1"/>
</dbReference>
<keyword evidence="2" id="KW-0067">ATP-binding</keyword>
<evidence type="ECO:0000313" key="3">
    <source>
        <dbReference type="EMBL" id="CBX31405.1"/>
    </source>
</evidence>
<evidence type="ECO:0000256" key="2">
    <source>
        <dbReference type="ARBA" id="ARBA00022840"/>
    </source>
</evidence>
<keyword evidence="1" id="KW-0547">Nucleotide-binding</keyword>
<name>E1YJF1_9BACT</name>
<dbReference type="GO" id="GO:0005886">
    <property type="term" value="C:plasma membrane"/>
    <property type="evidence" value="ECO:0007669"/>
    <property type="project" value="TreeGrafter"/>
</dbReference>
<dbReference type="AlphaFoldDB" id="E1YJF1"/>
<gene>
    <name evidence="3" type="ORF">N47_E49170</name>
</gene>
<reference evidence="3" key="1">
    <citation type="journal article" date="2011" name="Environ. Microbiol.">
        <title>Genomic insights into the metabolic potential of the polycyclic aromatic hydrocarbon degrading sulfate-reducing Deltaproteobacterium N47.</title>
        <authorList>
            <person name="Bergmann F."/>
            <person name="Selesi D."/>
            <person name="Weinmaier T."/>
            <person name="Tischler P."/>
            <person name="Rattei T."/>
            <person name="Meckenstock R.U."/>
        </authorList>
    </citation>
    <scope>NUCLEOTIDE SEQUENCE</scope>
</reference>
<dbReference type="GO" id="GO:0004715">
    <property type="term" value="F:non-membrane spanning protein tyrosine kinase activity"/>
    <property type="evidence" value="ECO:0007669"/>
    <property type="project" value="UniProtKB-EC"/>
</dbReference>
<dbReference type="EMBL" id="FR695877">
    <property type="protein sequence ID" value="CBX31405.1"/>
    <property type="molecule type" value="Genomic_DNA"/>
</dbReference>
<dbReference type="InterPro" id="IPR050445">
    <property type="entry name" value="Bact_polysacc_biosynth/exp"/>
</dbReference>
<sequence length="302" mass="33917">MNKKQEYIGWIFMGKMFEALQKAEDENVRTPQAETVEPSLDNDTVFDDNLVCHFQSNSIVSEQFRKLRTYLFMPALGAKPKTILMTSAVSGEGKSLIAINLAITIAKELHSHALLMDCDLRNPSLSRWFGVNKAKGLSDYLVGNSELPDLLIKTGIDKLNILPGGDSQENPAELIGSKKMEGLIDELKSRYSDRHIILDSSPVLATTEPQVLYKVVDCIILVVRAGVTPRGSVQQAIKFLGKEKIVGVVLNDMNFRSAALRSRYFGTSRYYPYYGSDNNDKNQNFGSKFNSIFKKKQREQHK</sequence>
<dbReference type="GO" id="GO:0005524">
    <property type="term" value="F:ATP binding"/>
    <property type="evidence" value="ECO:0007669"/>
    <property type="project" value="UniProtKB-KW"/>
</dbReference>
<dbReference type="InterPro" id="IPR005702">
    <property type="entry name" value="Wzc-like_C"/>
</dbReference>
<dbReference type="Gene3D" id="3.40.50.300">
    <property type="entry name" value="P-loop containing nucleotide triphosphate hydrolases"/>
    <property type="match status" value="1"/>
</dbReference>
<evidence type="ECO:0000256" key="1">
    <source>
        <dbReference type="ARBA" id="ARBA00022741"/>
    </source>
</evidence>
<organism evidence="3">
    <name type="scientific">uncultured Desulfobacterium sp</name>
    <dbReference type="NCBI Taxonomy" id="201089"/>
    <lineage>
        <taxon>Bacteria</taxon>
        <taxon>Pseudomonadati</taxon>
        <taxon>Thermodesulfobacteriota</taxon>
        <taxon>Desulfobacteria</taxon>
        <taxon>Desulfobacterales</taxon>
        <taxon>Desulfobacteriaceae</taxon>
        <taxon>Desulfobacterium</taxon>
        <taxon>environmental samples</taxon>
    </lineage>
</organism>
<proteinExistence type="predicted"/>
<dbReference type="SUPFAM" id="SSF52540">
    <property type="entry name" value="P-loop containing nucleoside triphosphate hydrolases"/>
    <property type="match status" value="1"/>
</dbReference>
<accession>E1YJF1</accession>
<protein>
    <submittedName>
        <fullName evidence="3">Uncharacterized protein</fullName>
    </submittedName>
</protein>